<accession>A0A8S1F7T2</accession>
<dbReference type="Proteomes" id="UP000494206">
    <property type="component" value="Unassembled WGS sequence"/>
</dbReference>
<dbReference type="AlphaFoldDB" id="A0A8S1F7T2"/>
<gene>
    <name evidence="1" type="ORF">CBOVIS_LOCUS11527</name>
</gene>
<evidence type="ECO:0000313" key="1">
    <source>
        <dbReference type="EMBL" id="CAB3409938.1"/>
    </source>
</evidence>
<dbReference type="EMBL" id="CADEPM010000009">
    <property type="protein sequence ID" value="CAB3409938.1"/>
    <property type="molecule type" value="Genomic_DNA"/>
</dbReference>
<reference evidence="1 2" key="1">
    <citation type="submission" date="2020-04" db="EMBL/GenBank/DDBJ databases">
        <authorList>
            <person name="Laetsch R D."/>
            <person name="Stevens L."/>
            <person name="Kumar S."/>
            <person name="Blaxter L. M."/>
        </authorList>
    </citation>
    <scope>NUCLEOTIDE SEQUENCE [LARGE SCALE GENOMIC DNA]</scope>
</reference>
<name>A0A8S1F7T2_9PELO</name>
<sequence>MPFYIQTPPLTPATIVPASAHSNLLSGSQRDNHLVSDAEEEIVVDDLPPLRPFRPLAEIQKTYSDSNLRKSSIRTPQPIRPSSTLFNPNLTVQAFLQLHRNPTTTTTMMVSPSVPSCLSKLLIENRIGTIIICLSKRPMRQ</sequence>
<protein>
    <submittedName>
        <fullName evidence="1">Uncharacterized protein</fullName>
    </submittedName>
</protein>
<keyword evidence="2" id="KW-1185">Reference proteome</keyword>
<proteinExistence type="predicted"/>
<evidence type="ECO:0000313" key="2">
    <source>
        <dbReference type="Proteomes" id="UP000494206"/>
    </source>
</evidence>
<comment type="caution">
    <text evidence="1">The sequence shown here is derived from an EMBL/GenBank/DDBJ whole genome shotgun (WGS) entry which is preliminary data.</text>
</comment>
<organism evidence="1 2">
    <name type="scientific">Caenorhabditis bovis</name>
    <dbReference type="NCBI Taxonomy" id="2654633"/>
    <lineage>
        <taxon>Eukaryota</taxon>
        <taxon>Metazoa</taxon>
        <taxon>Ecdysozoa</taxon>
        <taxon>Nematoda</taxon>
        <taxon>Chromadorea</taxon>
        <taxon>Rhabditida</taxon>
        <taxon>Rhabditina</taxon>
        <taxon>Rhabditomorpha</taxon>
        <taxon>Rhabditoidea</taxon>
        <taxon>Rhabditidae</taxon>
        <taxon>Peloderinae</taxon>
        <taxon>Caenorhabditis</taxon>
    </lineage>
</organism>